<evidence type="ECO:0008006" key="4">
    <source>
        <dbReference type="Google" id="ProtNLM"/>
    </source>
</evidence>
<dbReference type="RefSeq" id="WP_244820904.1">
    <property type="nucleotide sequence ID" value="NZ_CP112998.1"/>
</dbReference>
<dbReference type="EMBL" id="CP112998">
    <property type="protein sequence ID" value="WAC09790.1"/>
    <property type="molecule type" value="Genomic_DNA"/>
</dbReference>
<keyword evidence="1" id="KW-1133">Transmembrane helix</keyword>
<feature type="transmembrane region" description="Helical" evidence="1">
    <location>
        <begin position="104"/>
        <end position="137"/>
    </location>
</feature>
<dbReference type="Proteomes" id="UP001164653">
    <property type="component" value="Chromosome"/>
</dbReference>
<name>A0A9E8N4T0_9BACT</name>
<keyword evidence="1" id="KW-0472">Membrane</keyword>
<keyword evidence="3" id="KW-1185">Reference proteome</keyword>
<evidence type="ECO:0000256" key="1">
    <source>
        <dbReference type="SAM" id="Phobius"/>
    </source>
</evidence>
<keyword evidence="1" id="KW-0812">Transmembrane</keyword>
<sequence length="144" mass="15976">MESKLLLEKELEPIFLQKFPPFSEEVKEFLVKYGPYIMLFFSVLGIFALLTAFGLGGAIFGMGGAAAGLGATFYVGVALGVITLIMYLMAFTPLKARKRAGWNLLYYAVLVGLVSNLIQFQIVGFIISGLIGFWVLFQIREKYI</sequence>
<dbReference type="KEGG" id="dpf:ON006_18755"/>
<feature type="transmembrane region" description="Helical" evidence="1">
    <location>
        <begin position="36"/>
        <end position="60"/>
    </location>
</feature>
<gene>
    <name evidence="2" type="ORF">ON006_18755</name>
</gene>
<evidence type="ECO:0000313" key="2">
    <source>
        <dbReference type="EMBL" id="WAC09790.1"/>
    </source>
</evidence>
<proteinExistence type="predicted"/>
<reference evidence="2" key="1">
    <citation type="submission" date="2022-11" db="EMBL/GenBank/DDBJ databases">
        <title>Dyadobacter pollutisoli sp. nov., isolated from plastic dumped soil.</title>
        <authorList>
            <person name="Kim J.M."/>
            <person name="Kim K.R."/>
            <person name="Lee J.K."/>
            <person name="Hao L."/>
            <person name="Jeon C.O."/>
        </authorList>
    </citation>
    <scope>NUCLEOTIDE SEQUENCE</scope>
    <source>
        <strain evidence="2">U1</strain>
    </source>
</reference>
<feature type="transmembrane region" description="Helical" evidence="1">
    <location>
        <begin position="72"/>
        <end position="92"/>
    </location>
</feature>
<organism evidence="2 3">
    <name type="scientific">Dyadobacter pollutisoli</name>
    <dbReference type="NCBI Taxonomy" id="2910158"/>
    <lineage>
        <taxon>Bacteria</taxon>
        <taxon>Pseudomonadati</taxon>
        <taxon>Bacteroidota</taxon>
        <taxon>Cytophagia</taxon>
        <taxon>Cytophagales</taxon>
        <taxon>Spirosomataceae</taxon>
        <taxon>Dyadobacter</taxon>
    </lineage>
</organism>
<evidence type="ECO:0000313" key="3">
    <source>
        <dbReference type="Proteomes" id="UP001164653"/>
    </source>
</evidence>
<protein>
    <recommendedName>
        <fullName evidence="4">Chromate transporter</fullName>
    </recommendedName>
</protein>
<dbReference type="AlphaFoldDB" id="A0A9E8N4T0"/>
<accession>A0A9E8N4T0</accession>